<evidence type="ECO:0000256" key="6">
    <source>
        <dbReference type="SAM" id="MobiDB-lite"/>
    </source>
</evidence>
<reference evidence="9" key="1">
    <citation type="journal article" date="2017" name="Nat. Microbiol.">
        <title>Global analysis of biosynthetic gene clusters reveals vast potential of secondary metabolite production in Penicillium species.</title>
        <authorList>
            <person name="Nielsen J.C."/>
            <person name="Grijseels S."/>
            <person name="Prigent S."/>
            <person name="Ji B."/>
            <person name="Dainat J."/>
            <person name="Nielsen K.F."/>
            <person name="Frisvad J.C."/>
            <person name="Workman M."/>
            <person name="Nielsen J."/>
        </authorList>
    </citation>
    <scope>NUCLEOTIDE SEQUENCE [LARGE SCALE GENOMIC DNA]</scope>
    <source>
        <strain evidence="9">IBT 31811</strain>
    </source>
</reference>
<dbReference type="Proteomes" id="UP000191672">
    <property type="component" value="Unassembled WGS sequence"/>
</dbReference>
<protein>
    <recommendedName>
        <fullName evidence="7">Zn(2)-C6 fungal-type domain-containing protein</fullName>
    </recommendedName>
</protein>
<proteinExistence type="predicted"/>
<keyword evidence="5" id="KW-0539">Nucleus</keyword>
<feature type="region of interest" description="Disordered" evidence="6">
    <location>
        <begin position="1"/>
        <end position="31"/>
    </location>
</feature>
<dbReference type="GO" id="GO:0008270">
    <property type="term" value="F:zinc ion binding"/>
    <property type="evidence" value="ECO:0007669"/>
    <property type="project" value="InterPro"/>
</dbReference>
<dbReference type="InterPro" id="IPR036864">
    <property type="entry name" value="Zn2-C6_fun-type_DNA-bd_sf"/>
</dbReference>
<dbReference type="Gene3D" id="4.10.240.10">
    <property type="entry name" value="Zn(2)-C6 fungal-type DNA-binding domain"/>
    <property type="match status" value="1"/>
</dbReference>
<comment type="caution">
    <text evidence="8">The sequence shown here is derived from an EMBL/GenBank/DDBJ whole genome shotgun (WGS) entry which is preliminary data.</text>
</comment>
<evidence type="ECO:0000259" key="7">
    <source>
        <dbReference type="PROSITE" id="PS50048"/>
    </source>
</evidence>
<dbReference type="Pfam" id="PF00172">
    <property type="entry name" value="Zn_clus"/>
    <property type="match status" value="1"/>
</dbReference>
<dbReference type="AlphaFoldDB" id="A0A1V6PTF0"/>
<evidence type="ECO:0000256" key="4">
    <source>
        <dbReference type="ARBA" id="ARBA00023163"/>
    </source>
</evidence>
<dbReference type="GO" id="GO:0000981">
    <property type="term" value="F:DNA-binding transcription factor activity, RNA polymerase II-specific"/>
    <property type="evidence" value="ECO:0007669"/>
    <property type="project" value="InterPro"/>
</dbReference>
<dbReference type="GO" id="GO:0005634">
    <property type="term" value="C:nucleus"/>
    <property type="evidence" value="ECO:0007669"/>
    <property type="project" value="UniProtKB-SubCell"/>
</dbReference>
<dbReference type="SMART" id="SM00066">
    <property type="entry name" value="GAL4"/>
    <property type="match status" value="1"/>
</dbReference>
<dbReference type="PROSITE" id="PS50048">
    <property type="entry name" value="ZN2_CY6_FUNGAL_2"/>
    <property type="match status" value="1"/>
</dbReference>
<dbReference type="CDD" id="cd12148">
    <property type="entry name" value="fungal_TF_MHR"/>
    <property type="match status" value="1"/>
</dbReference>
<comment type="subcellular location">
    <subcellularLocation>
        <location evidence="1">Nucleus</location>
    </subcellularLocation>
</comment>
<dbReference type="GO" id="GO:0003677">
    <property type="term" value="F:DNA binding"/>
    <property type="evidence" value="ECO:0007669"/>
    <property type="project" value="UniProtKB-KW"/>
</dbReference>
<dbReference type="PROSITE" id="PS00463">
    <property type="entry name" value="ZN2_CY6_FUNGAL_1"/>
    <property type="match status" value="1"/>
</dbReference>
<evidence type="ECO:0000313" key="8">
    <source>
        <dbReference type="EMBL" id="OQD80288.1"/>
    </source>
</evidence>
<gene>
    <name evidence="8" type="ORF">PENANT_c037G04170</name>
</gene>
<dbReference type="InterPro" id="IPR001138">
    <property type="entry name" value="Zn2Cys6_DnaBD"/>
</dbReference>
<accession>A0A1V6PTF0</accession>
<sequence>MKRKPSAETQFGSAGSPPKKQPRQDPVSCESCRRKKSKCDRGYPCGNCAMRKLECLYSTGGSGVMKSGSHTEERPTLDNIRLEPPLTVQRSIRIDSETQQSNRNEPLLTADWLETIVMGHRVPSAIPAPLRAELSQNQQSEHSSLRQNTVPGVQSAMIRRDPIAARENPATVHLPSYLPPKAEALSLFRYYCNYLDFQYHLIIQSQVERQIETIYEQVACNESINFGYAALLFSIVASAIYYKLLMESSEYADLCSQETTFLAGAALIQGNYIAYPTIEGLQATMIIGHYLSNMNLPPSVSSFCVHRSFMSQATSMRLHLVDSSRSVDERAANGSDKTNVELRRRLWWDLATYDCGPQEGTYTVQPQHMKVREPLNVDDKDIEHAEAGLPLSSPTDMSYSLCRMRLAVVCRHIVDETAGYHLNGQEVPYEKILELDRELHKACAGIPSFFRFDQISRREFATLYRERPTLAWQRSIVQQGYHSRLCRLHRHYFVRGSKDPRYSYSHVISLQSARKILEVKRMMDEQEPVFTPHSSMIWSVMHHVFMAAVILLIDVCFNWDDILAEKRKEEVLDACRMLSRAQQSSPIAREGISAMMDILRKHCKQEKRPISSGSHADPPASSISNVTANFSQADLVTATSLGPKRVCFAPQVSDCQPILLSESVSDPLPLEDMWTEMLDGTAYTELETPDWTDLLTELTNVTMPCE</sequence>
<evidence type="ECO:0000256" key="1">
    <source>
        <dbReference type="ARBA" id="ARBA00004123"/>
    </source>
</evidence>
<keyword evidence="9" id="KW-1185">Reference proteome</keyword>
<keyword evidence="3" id="KW-0238">DNA-binding</keyword>
<dbReference type="PANTHER" id="PTHR31001">
    <property type="entry name" value="UNCHARACTERIZED TRANSCRIPTIONAL REGULATORY PROTEIN"/>
    <property type="match status" value="1"/>
</dbReference>
<evidence type="ECO:0000256" key="5">
    <source>
        <dbReference type="ARBA" id="ARBA00023242"/>
    </source>
</evidence>
<dbReference type="PANTHER" id="PTHR31001:SF90">
    <property type="entry name" value="CENTROMERE DNA-BINDING PROTEIN COMPLEX CBF3 SUBUNIT B"/>
    <property type="match status" value="1"/>
</dbReference>
<keyword evidence="4" id="KW-0804">Transcription</keyword>
<organism evidence="8 9">
    <name type="scientific">Penicillium antarcticum</name>
    <dbReference type="NCBI Taxonomy" id="416450"/>
    <lineage>
        <taxon>Eukaryota</taxon>
        <taxon>Fungi</taxon>
        <taxon>Dikarya</taxon>
        <taxon>Ascomycota</taxon>
        <taxon>Pezizomycotina</taxon>
        <taxon>Eurotiomycetes</taxon>
        <taxon>Eurotiomycetidae</taxon>
        <taxon>Eurotiales</taxon>
        <taxon>Aspergillaceae</taxon>
        <taxon>Penicillium</taxon>
    </lineage>
</organism>
<dbReference type="EMBL" id="MDYN01000037">
    <property type="protein sequence ID" value="OQD80288.1"/>
    <property type="molecule type" value="Genomic_DNA"/>
</dbReference>
<feature type="domain" description="Zn(2)-C6 fungal-type" evidence="7">
    <location>
        <begin position="28"/>
        <end position="57"/>
    </location>
</feature>
<dbReference type="CDD" id="cd00067">
    <property type="entry name" value="GAL4"/>
    <property type="match status" value="1"/>
</dbReference>
<dbReference type="SUPFAM" id="SSF57701">
    <property type="entry name" value="Zn2/Cys6 DNA-binding domain"/>
    <property type="match status" value="1"/>
</dbReference>
<keyword evidence="2" id="KW-0805">Transcription regulation</keyword>
<name>A0A1V6PTF0_9EURO</name>
<dbReference type="InterPro" id="IPR050613">
    <property type="entry name" value="Sec_Metabolite_Reg"/>
</dbReference>
<evidence type="ECO:0000313" key="9">
    <source>
        <dbReference type="Proteomes" id="UP000191672"/>
    </source>
</evidence>
<dbReference type="STRING" id="416450.A0A1V6PTF0"/>
<evidence type="ECO:0000256" key="2">
    <source>
        <dbReference type="ARBA" id="ARBA00023015"/>
    </source>
</evidence>
<evidence type="ECO:0000256" key="3">
    <source>
        <dbReference type="ARBA" id="ARBA00023125"/>
    </source>
</evidence>